<dbReference type="InParanoid" id="B4CXD3"/>
<accession>B4CXD3</accession>
<dbReference type="CDD" id="cd00593">
    <property type="entry name" value="RIBOc"/>
    <property type="match status" value="1"/>
</dbReference>
<keyword evidence="7" id="KW-1185">Reference proteome</keyword>
<dbReference type="InterPro" id="IPR036389">
    <property type="entry name" value="RNase_III_sf"/>
</dbReference>
<evidence type="ECO:0000256" key="3">
    <source>
        <dbReference type="ARBA" id="ARBA00032486"/>
    </source>
</evidence>
<dbReference type="EMBL" id="ABVL01000003">
    <property type="protein sequence ID" value="EDY20931.1"/>
    <property type="molecule type" value="Genomic_DNA"/>
</dbReference>
<evidence type="ECO:0000313" key="6">
    <source>
        <dbReference type="EMBL" id="EDY20931.1"/>
    </source>
</evidence>
<gene>
    <name evidence="6" type="ORF">CfE428DRAFT_1224</name>
</gene>
<proteinExistence type="predicted"/>
<dbReference type="SUPFAM" id="SSF69065">
    <property type="entry name" value="RNase III domain-like"/>
    <property type="match status" value="1"/>
</dbReference>
<comment type="function">
    <text evidence="4">Digests double-stranded RNA. Involved in the processing of primary rRNA transcript to yield the immediate precursors to the large and small rRNAs (23S and 16S). Processes some mRNAs, and tRNAs when they are encoded in the rRNA operon. Processes pre-crRNA and tracrRNA of type II CRISPR loci if present in the organism.</text>
</comment>
<dbReference type="PROSITE" id="PS00517">
    <property type="entry name" value="RNASE_3_1"/>
    <property type="match status" value="1"/>
</dbReference>
<feature type="domain" description="RNase III" evidence="5">
    <location>
        <begin position="1"/>
        <end position="69"/>
    </location>
</feature>
<dbReference type="InterPro" id="IPR000999">
    <property type="entry name" value="RNase_III_dom"/>
</dbReference>
<dbReference type="RefSeq" id="WP_006978550.1">
    <property type="nucleotide sequence ID" value="NZ_ABVL01000003.1"/>
</dbReference>
<dbReference type="GO" id="GO:0006396">
    <property type="term" value="P:RNA processing"/>
    <property type="evidence" value="ECO:0007669"/>
    <property type="project" value="InterPro"/>
</dbReference>
<reference evidence="6 7" key="1">
    <citation type="journal article" date="2011" name="J. Bacteriol.">
        <title>Genome sequence of Chthoniobacter flavus Ellin428, an aerobic heterotrophic soil bacterium.</title>
        <authorList>
            <person name="Kant R."/>
            <person name="van Passel M.W."/>
            <person name="Palva A."/>
            <person name="Lucas S."/>
            <person name="Lapidus A."/>
            <person name="Glavina Del Rio T."/>
            <person name="Dalin E."/>
            <person name="Tice H."/>
            <person name="Bruce D."/>
            <person name="Goodwin L."/>
            <person name="Pitluck S."/>
            <person name="Larimer F.W."/>
            <person name="Land M.L."/>
            <person name="Hauser L."/>
            <person name="Sangwan P."/>
            <person name="de Vos W.M."/>
            <person name="Janssen P.H."/>
            <person name="Smidt H."/>
        </authorList>
    </citation>
    <scope>NUCLEOTIDE SEQUENCE [LARGE SCALE GENOMIC DNA]</scope>
    <source>
        <strain evidence="6 7">Ellin428</strain>
    </source>
</reference>
<comment type="caution">
    <text evidence="6">The sequence shown here is derived from an EMBL/GenBank/DDBJ whole genome shotgun (WGS) entry which is preliminary data.</text>
</comment>
<dbReference type="Gene3D" id="1.10.1520.10">
    <property type="entry name" value="Ribonuclease III domain"/>
    <property type="match status" value="1"/>
</dbReference>
<evidence type="ECO:0000256" key="1">
    <source>
        <dbReference type="ARBA" id="ARBA00017706"/>
    </source>
</evidence>
<evidence type="ECO:0000256" key="4">
    <source>
        <dbReference type="ARBA" id="ARBA00049596"/>
    </source>
</evidence>
<evidence type="ECO:0000313" key="7">
    <source>
        <dbReference type="Proteomes" id="UP000005824"/>
    </source>
</evidence>
<dbReference type="STRING" id="497964.CfE428DRAFT_1224"/>
<dbReference type="AlphaFoldDB" id="B4CXD3"/>
<evidence type="ECO:0000259" key="5">
    <source>
        <dbReference type="PROSITE" id="PS50142"/>
    </source>
</evidence>
<sequence length="69" mass="8210">MNPLEQRIKYKFRNSLLLAEALTHPSLGHETQRHHFDNQRLEFLGDAVLQLIFTEYLFDQFPRLQRGGN</sequence>
<dbReference type="Proteomes" id="UP000005824">
    <property type="component" value="Unassembled WGS sequence"/>
</dbReference>
<dbReference type="PROSITE" id="PS50142">
    <property type="entry name" value="RNASE_3_2"/>
    <property type="match status" value="1"/>
</dbReference>
<dbReference type="GO" id="GO:0004525">
    <property type="term" value="F:ribonuclease III activity"/>
    <property type="evidence" value="ECO:0007669"/>
    <property type="project" value="InterPro"/>
</dbReference>
<dbReference type="PANTHER" id="PTHR14950">
    <property type="entry name" value="DICER-RELATED"/>
    <property type="match status" value="1"/>
</dbReference>
<evidence type="ECO:0000256" key="2">
    <source>
        <dbReference type="ARBA" id="ARBA00022801"/>
    </source>
</evidence>
<dbReference type="eggNOG" id="COG0571">
    <property type="taxonomic scope" value="Bacteria"/>
</dbReference>
<dbReference type="PANTHER" id="PTHR14950:SF37">
    <property type="entry name" value="ENDORIBONUCLEASE DICER"/>
    <property type="match status" value="1"/>
</dbReference>
<dbReference type="Pfam" id="PF14622">
    <property type="entry name" value="Ribonucleas_3_3"/>
    <property type="match status" value="1"/>
</dbReference>
<organism evidence="6 7">
    <name type="scientific">Chthoniobacter flavus Ellin428</name>
    <dbReference type="NCBI Taxonomy" id="497964"/>
    <lineage>
        <taxon>Bacteria</taxon>
        <taxon>Pseudomonadati</taxon>
        <taxon>Verrucomicrobiota</taxon>
        <taxon>Spartobacteria</taxon>
        <taxon>Chthoniobacterales</taxon>
        <taxon>Chthoniobacteraceae</taxon>
        <taxon>Chthoniobacter</taxon>
    </lineage>
</organism>
<protein>
    <recommendedName>
        <fullName evidence="1">Ribonuclease 3</fullName>
    </recommendedName>
    <alternativeName>
        <fullName evidence="3">Ribonuclease III</fullName>
    </alternativeName>
</protein>
<name>B4CXD3_9BACT</name>
<keyword evidence="2" id="KW-0378">Hydrolase</keyword>